<dbReference type="AlphaFoldDB" id="A0A3A4QUL9"/>
<comment type="caution">
    <text evidence="2">The sequence shown here is derived from an EMBL/GenBank/DDBJ whole genome shotgun (WGS) entry which is preliminary data.</text>
</comment>
<reference evidence="2 3" key="1">
    <citation type="journal article" date="2017" name="ISME J.">
        <title>Energy and carbon metabolisms in a deep terrestrial subsurface fluid microbial community.</title>
        <authorList>
            <person name="Momper L."/>
            <person name="Jungbluth S.P."/>
            <person name="Lee M.D."/>
            <person name="Amend J.P."/>
        </authorList>
    </citation>
    <scope>NUCLEOTIDE SEQUENCE [LARGE SCALE GENOMIC DNA]</scope>
    <source>
        <strain evidence="2">SURF_26</strain>
    </source>
</reference>
<feature type="chain" id="PRO_5017204490" evidence="1">
    <location>
        <begin position="18"/>
        <end position="230"/>
    </location>
</feature>
<keyword evidence="1" id="KW-0732">Signal</keyword>
<evidence type="ECO:0000313" key="3">
    <source>
        <dbReference type="Proteomes" id="UP000266426"/>
    </source>
</evidence>
<name>A0A3A4QUL9_9BACT</name>
<sequence length="230" mass="25111">MKKLSLYFMIVSLLATAGSHSGSYASVTSEVYISCTVKSFGGYTLKAYITDVVREAGQHNIGYIVVDGACNEPYPWILSVYTDNRKYQGAAGTIHAEKVLQGFIREGGGNIPLMFQTPNTGDKWVYVPDINDPNYTSYYAIRDLGPGAVIPANTTRQQVVLGIDPRNAAWVAGPDGILFTDDDNLYGDTSLPTPFKIMLAVQVPENVPMGPKSPVGEYKTRLIFEIVTEP</sequence>
<evidence type="ECO:0000313" key="2">
    <source>
        <dbReference type="EMBL" id="RJP56369.1"/>
    </source>
</evidence>
<gene>
    <name evidence="2" type="ORF">C4541_12435</name>
</gene>
<accession>A0A3A4QUL9</accession>
<proteinExistence type="predicted"/>
<protein>
    <submittedName>
        <fullName evidence="2">Uncharacterized protein</fullName>
    </submittedName>
</protein>
<feature type="signal peptide" evidence="1">
    <location>
        <begin position="1"/>
        <end position="17"/>
    </location>
</feature>
<evidence type="ECO:0000256" key="1">
    <source>
        <dbReference type="SAM" id="SignalP"/>
    </source>
</evidence>
<dbReference type="EMBL" id="QZJZ01000096">
    <property type="protein sequence ID" value="RJP56369.1"/>
    <property type="molecule type" value="Genomic_DNA"/>
</dbReference>
<dbReference type="Proteomes" id="UP000266426">
    <property type="component" value="Unassembled WGS sequence"/>
</dbReference>
<organism evidence="2 3">
    <name type="scientific">Candidatus Auribacter fodinae</name>
    <dbReference type="NCBI Taxonomy" id="2093366"/>
    <lineage>
        <taxon>Bacteria</taxon>
        <taxon>Pseudomonadati</taxon>
        <taxon>Candidatus Auribacterota</taxon>
        <taxon>Candidatus Auribacteria</taxon>
        <taxon>Candidatus Auribacterales</taxon>
        <taxon>Candidatus Auribacteraceae</taxon>
        <taxon>Candidatus Auribacter</taxon>
    </lineage>
</organism>